<evidence type="ECO:0000313" key="6">
    <source>
        <dbReference type="Proteomes" id="UP000325902"/>
    </source>
</evidence>
<comment type="caution">
    <text evidence="4">The sequence shown here is derived from an EMBL/GenBank/DDBJ whole genome shotgun (WGS) entry which is preliminary data.</text>
</comment>
<organism evidence="4 6">
    <name type="scientific">Lasiodiplodia theobromae</name>
    <dbReference type="NCBI Taxonomy" id="45133"/>
    <lineage>
        <taxon>Eukaryota</taxon>
        <taxon>Fungi</taxon>
        <taxon>Dikarya</taxon>
        <taxon>Ascomycota</taxon>
        <taxon>Pezizomycotina</taxon>
        <taxon>Dothideomycetes</taxon>
        <taxon>Dothideomycetes incertae sedis</taxon>
        <taxon>Botryosphaeriales</taxon>
        <taxon>Botryosphaeriaceae</taxon>
        <taxon>Lasiodiplodia</taxon>
    </lineage>
</organism>
<dbReference type="EMBL" id="MDYX01000037">
    <property type="protein sequence ID" value="KAF9629840.1"/>
    <property type="molecule type" value="Genomic_DNA"/>
</dbReference>
<accession>A0A5N5D3M9</accession>
<dbReference type="EMBL" id="VCHE01000082">
    <property type="protein sequence ID" value="KAB2572246.1"/>
    <property type="molecule type" value="Genomic_DNA"/>
</dbReference>
<reference evidence="5" key="2">
    <citation type="journal article" date="2018" name="DNA Res.">
        <title>Comparative genome and transcriptome analyses reveal adaptations to opportunistic infections in woody plant degrading pathogens of Botryosphaeriaceae.</title>
        <authorList>
            <person name="Yan J.Y."/>
            <person name="Zhao W.S."/>
            <person name="Chen Z."/>
            <person name="Xing Q.K."/>
            <person name="Zhang W."/>
            <person name="Chethana K.W.T."/>
            <person name="Xue M.F."/>
            <person name="Xu J.P."/>
            <person name="Phillips A.J.L."/>
            <person name="Wang Y."/>
            <person name="Liu J.H."/>
            <person name="Liu M."/>
            <person name="Zhou Y."/>
            <person name="Jayawardena R.S."/>
            <person name="Manawasinghe I.S."/>
            <person name="Huang J.B."/>
            <person name="Qiao G.H."/>
            <person name="Fu C.Y."/>
            <person name="Guo F.F."/>
            <person name="Dissanayake A.J."/>
            <person name="Peng Y.L."/>
            <person name="Hyde K.D."/>
            <person name="Li X.H."/>
        </authorList>
    </citation>
    <scope>NUCLEOTIDE SEQUENCE</scope>
    <source>
        <strain evidence="5">CSS-01s</strain>
    </source>
</reference>
<evidence type="ECO:0000256" key="2">
    <source>
        <dbReference type="ARBA" id="ARBA00022840"/>
    </source>
</evidence>
<dbReference type="Proteomes" id="UP000325902">
    <property type="component" value="Unassembled WGS sequence"/>
</dbReference>
<dbReference type="GO" id="GO:0016887">
    <property type="term" value="F:ATP hydrolysis activity"/>
    <property type="evidence" value="ECO:0007669"/>
    <property type="project" value="InterPro"/>
</dbReference>
<keyword evidence="1" id="KW-0547">Nucleotide-binding</keyword>
<dbReference type="InterPro" id="IPR050221">
    <property type="entry name" value="26S_Proteasome_ATPase"/>
</dbReference>
<reference evidence="4 6" key="3">
    <citation type="journal article" date="2019" name="Sci. Rep.">
        <title>A multi-omics analysis of the grapevine pathogen Lasiodiplodia theobromae reveals that temperature affects the expression of virulence- and pathogenicity-related genes.</title>
        <authorList>
            <person name="Felix C."/>
            <person name="Meneses R."/>
            <person name="Goncalves M.F.M."/>
            <person name="Tilleman L."/>
            <person name="Duarte A.S."/>
            <person name="Jorrin-Novo J.V."/>
            <person name="Van de Peer Y."/>
            <person name="Deforce D."/>
            <person name="Van Nieuwerburgh F."/>
            <person name="Esteves A.C."/>
            <person name="Alves A."/>
        </authorList>
    </citation>
    <scope>NUCLEOTIDE SEQUENCE [LARGE SCALE GENOMIC DNA]</scope>
    <source>
        <strain evidence="4 6">LA-SOL3</strain>
    </source>
</reference>
<evidence type="ECO:0000256" key="1">
    <source>
        <dbReference type="ARBA" id="ARBA00022741"/>
    </source>
</evidence>
<feature type="domain" description="ATPase AAA-type core" evidence="3">
    <location>
        <begin position="224"/>
        <end position="342"/>
    </location>
</feature>
<dbReference type="InterPro" id="IPR003959">
    <property type="entry name" value="ATPase_AAA_core"/>
</dbReference>
<evidence type="ECO:0000313" key="4">
    <source>
        <dbReference type="EMBL" id="KAB2572246.1"/>
    </source>
</evidence>
<reference evidence="5" key="1">
    <citation type="submission" date="2016-08" db="EMBL/GenBank/DDBJ databases">
        <authorList>
            <person name="Yan J."/>
        </authorList>
    </citation>
    <scope>NUCLEOTIDE SEQUENCE</scope>
    <source>
        <strain evidence="5">CSS-01s</strain>
    </source>
</reference>
<dbReference type="OrthoDB" id="2115716at2759"/>
<dbReference type="AlphaFoldDB" id="A0A5N5D3M9"/>
<dbReference type="InterPro" id="IPR027417">
    <property type="entry name" value="P-loop_NTPase"/>
</dbReference>
<proteinExistence type="predicted"/>
<protein>
    <submittedName>
        <fullName evidence="5">ATPase AAA+ type core</fullName>
    </submittedName>
    <submittedName>
        <fullName evidence="4">Putative ATPase YjoB</fullName>
    </submittedName>
</protein>
<keyword evidence="6" id="KW-1185">Reference proteome</keyword>
<dbReference type="SUPFAM" id="SSF52540">
    <property type="entry name" value="P-loop containing nucleoside triphosphate hydrolases"/>
    <property type="match status" value="1"/>
</dbReference>
<dbReference type="Gene3D" id="3.40.50.300">
    <property type="entry name" value="P-loop containing nucleotide triphosphate hydrolases"/>
    <property type="match status" value="1"/>
</dbReference>
<dbReference type="Pfam" id="PF00004">
    <property type="entry name" value="AAA"/>
    <property type="match status" value="1"/>
</dbReference>
<dbReference type="Proteomes" id="UP000627934">
    <property type="component" value="Unassembled WGS sequence"/>
</dbReference>
<dbReference type="GO" id="GO:0005524">
    <property type="term" value="F:ATP binding"/>
    <property type="evidence" value="ECO:0007669"/>
    <property type="project" value="UniProtKB-KW"/>
</dbReference>
<keyword evidence="2" id="KW-0067">ATP-binding</keyword>
<name>A0A5N5D3M9_9PEZI</name>
<gene>
    <name evidence="4" type="primary">yjoB_0</name>
    <name evidence="5" type="ORF">BFW01_g21</name>
    <name evidence="4" type="ORF">DBV05_g9081</name>
</gene>
<dbReference type="PANTHER" id="PTHR23073">
    <property type="entry name" value="26S PROTEASOME REGULATORY SUBUNIT"/>
    <property type="match status" value="1"/>
</dbReference>
<dbReference type="CDD" id="cd19481">
    <property type="entry name" value="RecA-like_protease"/>
    <property type="match status" value="1"/>
</dbReference>
<evidence type="ECO:0000313" key="5">
    <source>
        <dbReference type="EMBL" id="KAF9629840.1"/>
    </source>
</evidence>
<sequence>MAGDDSFSIISQSGGERLFDEYHSQTARKTVDLDVQLVSALRAQHPQLIVTTIPAENCPLLQFAAAGHATAELDRESEPVIQWRGVSSGGPSSSVSIAQANFFAKYHYRWGNEDFILYVVTIGYSNLQYVLKEPVGGETPSSPSSVVDALLRTIGTWMSQSKAIYVYDGYWTRSSELWKQVQKASWDKVILDPKMKKSLRDVSRKFFDNRGVYEDYGVPWKRGLIFYGPAGNGKTISIKAMMHELSERNPSVPTLYVKSAPYTWMLGDVFRLARQTSPCLLVLEDIDTIVTEQSRSYFFNEVDGLASNDGILMIASTNHLDKLDPGLTKRPSRFDRKYLFPLPSRDERVLYCQYWRDKLKSKKTIDFPEKLCPAIADITDDFSFAYLQEAFVATLLQLAHSGEDGESSDSEDEGAGSPLERYELWRVIKKQIQILRDQMHSSKPAVAEACEASSGGMFASAREEMLPLRELGSGSSARVVGRDALSELHDVGRSGFGKAALPGFVGDGWQVDA</sequence>
<evidence type="ECO:0000259" key="3">
    <source>
        <dbReference type="Pfam" id="PF00004"/>
    </source>
</evidence>